<dbReference type="Pfam" id="PF00884">
    <property type="entry name" value="Sulfatase"/>
    <property type="match status" value="1"/>
</dbReference>
<dbReference type="Proteomes" id="UP000254508">
    <property type="component" value="Chromosome"/>
</dbReference>
<keyword evidence="1" id="KW-1133">Transmembrane helix</keyword>
<name>A0A345YEU5_9SPHN</name>
<keyword evidence="1" id="KW-0472">Membrane</keyword>
<evidence type="ECO:0000313" key="4">
    <source>
        <dbReference type="Proteomes" id="UP000254508"/>
    </source>
</evidence>
<sequence>MNKGGAWLSVAAKPLALLTYILSLTPGVLDRIADIGGMGGKIAFVGMFALAIIGIVGAAWTRPAWLRWALAILFAVGSWFMESYESSSLDFMTYAVYIDLVNATGFAGDAIEQNSRALTAAIPRALLLLLAIGLKPTGAFQMHGRLGPIVPLVPLAIVALFTGFAFLRGGDGLKGVPGSYPALTYTLLAGYERLTGDLGPQEAVAIAQAAKPLYRNIVLLIDESVTAHYLDINSPAGVSSGLAAPGEGITLANFGIAAAITNCSTGSNIALRYAGTRDTYRRDIGVGPSLWAYAKDAGLETVYLDAQRTGGAMQNGMDADELAEIDRFIQFDDVPVVERDMALGETLAELLSDDRSSFIIANKVGAHFPVHDKYPADRALYLPNLAQGGYADIVDTGSRAGFGGSELEWKRYRNSYRNTLAWNTGEFFARFLRDADLSRALVIYTSDHGQDLHEDRHAGTTTHCSSSPRSEEGAVPLVAMQGEGGALDFATNGPASHYMIAPTLLAAMGYERAAVRARYGGALDEPSTDPGTFNTLFNARLNREPQWQKVDEAGFVAVPDDGPAKE</sequence>
<feature type="domain" description="Sulfatase N-terminal" evidence="2">
    <location>
        <begin position="216"/>
        <end position="510"/>
    </location>
</feature>
<evidence type="ECO:0000259" key="2">
    <source>
        <dbReference type="Pfam" id="PF00884"/>
    </source>
</evidence>
<dbReference type="AlphaFoldDB" id="A0A345YEU5"/>
<dbReference type="SUPFAM" id="SSF53649">
    <property type="entry name" value="Alkaline phosphatase-like"/>
    <property type="match status" value="1"/>
</dbReference>
<feature type="transmembrane region" description="Helical" evidence="1">
    <location>
        <begin position="146"/>
        <end position="167"/>
    </location>
</feature>
<feature type="transmembrane region" description="Helical" evidence="1">
    <location>
        <begin position="41"/>
        <end position="60"/>
    </location>
</feature>
<keyword evidence="4" id="KW-1185">Reference proteome</keyword>
<feature type="transmembrane region" description="Helical" evidence="1">
    <location>
        <begin position="66"/>
        <end position="84"/>
    </location>
</feature>
<dbReference type="EMBL" id="CP031357">
    <property type="protein sequence ID" value="AXK42447.1"/>
    <property type="molecule type" value="Genomic_DNA"/>
</dbReference>
<organism evidence="3 4">
    <name type="scientific">Erythrobacter aureus</name>
    <dbReference type="NCBI Taxonomy" id="2182384"/>
    <lineage>
        <taxon>Bacteria</taxon>
        <taxon>Pseudomonadati</taxon>
        <taxon>Pseudomonadota</taxon>
        <taxon>Alphaproteobacteria</taxon>
        <taxon>Sphingomonadales</taxon>
        <taxon>Erythrobacteraceae</taxon>
        <taxon>Erythrobacter/Porphyrobacter group</taxon>
        <taxon>Erythrobacter</taxon>
    </lineage>
</organism>
<evidence type="ECO:0000313" key="3">
    <source>
        <dbReference type="EMBL" id="AXK42447.1"/>
    </source>
</evidence>
<gene>
    <name evidence="3" type="ORF">DVR09_08980</name>
</gene>
<dbReference type="OrthoDB" id="9786870at2"/>
<evidence type="ECO:0000256" key="1">
    <source>
        <dbReference type="SAM" id="Phobius"/>
    </source>
</evidence>
<reference evidence="4" key="1">
    <citation type="submission" date="2018-07" db="EMBL/GenBank/DDBJ databases">
        <title>Genome sequence of Erythrobacter strain YH-07, an antagonistic bacterium isolated from Yellow Sea.</title>
        <authorList>
            <person name="Tang T."/>
            <person name="Liu Q."/>
            <person name="Sun X."/>
        </authorList>
    </citation>
    <scope>NUCLEOTIDE SEQUENCE [LARGE SCALE GENOMIC DNA]</scope>
    <source>
        <strain evidence="4">YH-07</strain>
    </source>
</reference>
<dbReference type="Gene3D" id="3.40.720.10">
    <property type="entry name" value="Alkaline Phosphatase, subunit A"/>
    <property type="match status" value="1"/>
</dbReference>
<dbReference type="RefSeq" id="WP_115416628.1">
    <property type="nucleotide sequence ID" value="NZ_CP031357.1"/>
</dbReference>
<feature type="transmembrane region" description="Helical" evidence="1">
    <location>
        <begin position="6"/>
        <end position="29"/>
    </location>
</feature>
<protein>
    <submittedName>
        <fullName evidence="3">Sulfatase</fullName>
    </submittedName>
</protein>
<proteinExistence type="predicted"/>
<dbReference type="InterPro" id="IPR000917">
    <property type="entry name" value="Sulfatase_N"/>
</dbReference>
<feature type="transmembrane region" description="Helical" evidence="1">
    <location>
        <begin position="117"/>
        <end position="134"/>
    </location>
</feature>
<keyword evidence="1" id="KW-0812">Transmembrane</keyword>
<accession>A0A345YEU5</accession>
<dbReference type="InterPro" id="IPR017850">
    <property type="entry name" value="Alkaline_phosphatase_core_sf"/>
</dbReference>
<dbReference type="KEGG" id="err:DVR09_08980"/>